<proteinExistence type="predicted"/>
<dbReference type="AlphaFoldDB" id="A0A2P2QK75"/>
<reference evidence="1" key="1">
    <citation type="submission" date="2018-02" db="EMBL/GenBank/DDBJ databases">
        <title>Rhizophora mucronata_Transcriptome.</title>
        <authorList>
            <person name="Meera S.P."/>
            <person name="Sreeshan A."/>
            <person name="Augustine A."/>
        </authorList>
    </citation>
    <scope>NUCLEOTIDE SEQUENCE</scope>
    <source>
        <tissue evidence="1">Leaf</tissue>
    </source>
</reference>
<evidence type="ECO:0000313" key="1">
    <source>
        <dbReference type="EMBL" id="MBX67381.1"/>
    </source>
</evidence>
<sequence length="74" mass="8799">MTYLSHAFIPYNFEPTMLLFASRVINTLRISVGANFCNTTQRLKLNFSRQRERRQKYCKLRSNLWEKTIALQAV</sequence>
<protein>
    <submittedName>
        <fullName evidence="1">Uncharacterized protein</fullName>
    </submittedName>
</protein>
<dbReference type="EMBL" id="GGEC01086897">
    <property type="protein sequence ID" value="MBX67381.1"/>
    <property type="molecule type" value="Transcribed_RNA"/>
</dbReference>
<name>A0A2P2QK75_RHIMU</name>
<accession>A0A2P2QK75</accession>
<organism evidence="1">
    <name type="scientific">Rhizophora mucronata</name>
    <name type="common">Asiatic mangrove</name>
    <dbReference type="NCBI Taxonomy" id="61149"/>
    <lineage>
        <taxon>Eukaryota</taxon>
        <taxon>Viridiplantae</taxon>
        <taxon>Streptophyta</taxon>
        <taxon>Embryophyta</taxon>
        <taxon>Tracheophyta</taxon>
        <taxon>Spermatophyta</taxon>
        <taxon>Magnoliopsida</taxon>
        <taxon>eudicotyledons</taxon>
        <taxon>Gunneridae</taxon>
        <taxon>Pentapetalae</taxon>
        <taxon>rosids</taxon>
        <taxon>fabids</taxon>
        <taxon>Malpighiales</taxon>
        <taxon>Rhizophoraceae</taxon>
        <taxon>Rhizophora</taxon>
    </lineage>
</organism>